<feature type="domain" description="DUF4140" evidence="4">
    <location>
        <begin position="46"/>
        <end position="131"/>
    </location>
</feature>
<feature type="region of interest" description="Disordered" evidence="2">
    <location>
        <begin position="267"/>
        <end position="401"/>
    </location>
</feature>
<protein>
    <recommendedName>
        <fullName evidence="7">DUF4139 domain-containing protein</fullName>
    </recommendedName>
</protein>
<accession>A0A9P6L6M3</accession>
<dbReference type="InterPro" id="IPR025554">
    <property type="entry name" value="DUF4140"/>
</dbReference>
<evidence type="ECO:0000313" key="6">
    <source>
        <dbReference type="Proteomes" id="UP000736335"/>
    </source>
</evidence>
<keyword evidence="6" id="KW-1185">Reference proteome</keyword>
<evidence type="ECO:0000259" key="3">
    <source>
        <dbReference type="Pfam" id="PF13598"/>
    </source>
</evidence>
<gene>
    <name evidence="5" type="ORF">BJ322DRAFT_800889</name>
</gene>
<comment type="caution">
    <text evidence="5">The sequence shown here is derived from an EMBL/GenBank/DDBJ whole genome shotgun (WGS) entry which is preliminary data.</text>
</comment>
<dbReference type="Proteomes" id="UP000736335">
    <property type="component" value="Unassembled WGS sequence"/>
</dbReference>
<dbReference type="Pfam" id="PF13600">
    <property type="entry name" value="DUF4140"/>
    <property type="match status" value="1"/>
</dbReference>
<dbReference type="EMBL" id="WIUZ02000007">
    <property type="protein sequence ID" value="KAF9784978.1"/>
    <property type="molecule type" value="Genomic_DNA"/>
</dbReference>
<dbReference type="OrthoDB" id="10068793at2759"/>
<dbReference type="AlphaFoldDB" id="A0A9P6L6M3"/>
<name>A0A9P6L6M3_9AGAM</name>
<feature type="coiled-coil region" evidence="1">
    <location>
        <begin position="106"/>
        <end position="133"/>
    </location>
</feature>
<evidence type="ECO:0008006" key="7">
    <source>
        <dbReference type="Google" id="ProtNLM"/>
    </source>
</evidence>
<organism evidence="5 6">
    <name type="scientific">Thelephora terrestris</name>
    <dbReference type="NCBI Taxonomy" id="56493"/>
    <lineage>
        <taxon>Eukaryota</taxon>
        <taxon>Fungi</taxon>
        <taxon>Dikarya</taxon>
        <taxon>Basidiomycota</taxon>
        <taxon>Agaricomycotina</taxon>
        <taxon>Agaricomycetes</taxon>
        <taxon>Thelephorales</taxon>
        <taxon>Thelephoraceae</taxon>
        <taxon>Thelephora</taxon>
    </lineage>
</organism>
<reference evidence="5" key="2">
    <citation type="submission" date="2020-11" db="EMBL/GenBank/DDBJ databases">
        <authorList>
            <consortium name="DOE Joint Genome Institute"/>
            <person name="Kuo A."/>
            <person name="Miyauchi S."/>
            <person name="Kiss E."/>
            <person name="Drula E."/>
            <person name="Kohler A."/>
            <person name="Sanchez-Garcia M."/>
            <person name="Andreopoulos B."/>
            <person name="Barry K.W."/>
            <person name="Bonito G."/>
            <person name="Buee M."/>
            <person name="Carver A."/>
            <person name="Chen C."/>
            <person name="Cichocki N."/>
            <person name="Clum A."/>
            <person name="Culley D."/>
            <person name="Crous P.W."/>
            <person name="Fauchery L."/>
            <person name="Girlanda M."/>
            <person name="Hayes R."/>
            <person name="Keri Z."/>
            <person name="Labutti K."/>
            <person name="Lipzen A."/>
            <person name="Lombard V."/>
            <person name="Magnuson J."/>
            <person name="Maillard F."/>
            <person name="Morin E."/>
            <person name="Murat C."/>
            <person name="Nolan M."/>
            <person name="Ohm R."/>
            <person name="Pangilinan J."/>
            <person name="Pereira M."/>
            <person name="Perotto S."/>
            <person name="Peter M."/>
            <person name="Riley R."/>
            <person name="Sitrit Y."/>
            <person name="Stielow B."/>
            <person name="Szollosi G."/>
            <person name="Zifcakova L."/>
            <person name="Stursova M."/>
            <person name="Spatafora J.W."/>
            <person name="Tedersoo L."/>
            <person name="Vaario L.-M."/>
            <person name="Yamada A."/>
            <person name="Yan M."/>
            <person name="Wang P."/>
            <person name="Xu J."/>
            <person name="Bruns T."/>
            <person name="Baldrian P."/>
            <person name="Vilgalys R."/>
            <person name="Henrissat B."/>
            <person name="Grigoriev I.V."/>
            <person name="Hibbett D."/>
            <person name="Nagy L.G."/>
            <person name="Martin F.M."/>
        </authorList>
    </citation>
    <scope>NUCLEOTIDE SEQUENCE</scope>
    <source>
        <strain evidence="5">UH-Tt-Lm1</strain>
    </source>
</reference>
<sequence>MSRLSRLLAKLNLAEDVKPPKAATPESPSGPLTITIDASQHIVDAVTLFRNDTAQVVRTFHDLKLKSGENTVVIDNLPHAMQPESLRVSNSGSYATLDVLCTRERNDDHQRRLEILVAQLEQTKKRREEVMKMLRDFGSSLAITSSTSQKNMFKFTDKYLSVAEECDAEVRNIEQKLRVEKASLDTWRASQLSFRGVAQITLFTKRNTVAALTIAYMVNNASWSTLYDLRATSHKGRPSPNVYLHYRANLSQSTGEDWNDAQLTLSTRAPEDLDGGIPKTNTVQIRGADPESPTRLTVDRRRRPRPMLRSRSPLRIAGVSRDRDESRSRSRSRGRSRTRSPSRRRSRSRSRYWSPSGSPRSPRRQHSPLRRGRIIRSRSPLRRSRGSITASEPPQYPFHPNETVMVSNDVTSVSFIMDGRCSIPGDGKLHRVTIAILPFTATIHHVVTPRVSFDAYLQCSIPNDSAYTLLPGILSTFLDDKYVSKITIPEVATGDTLRCTLGVDPAVKVSHSITSETSTSPEVQTVERFKTVTYTSKTTIRNRRFEGAPIDVVERTSLPVVRTKHGGPVDAESAEARIKVLLKEPPGLAESETGDSIDLGRPDGFCVQWGTGDGDMGPLQGNVLDKEEGKFMWVGRVDPGQEVALESVWDVRAPVDIRWSENTVPSRRISE</sequence>
<dbReference type="Pfam" id="PF13598">
    <property type="entry name" value="DUF4139"/>
    <property type="match status" value="1"/>
</dbReference>
<feature type="compositionally biased region" description="Basic residues" evidence="2">
    <location>
        <begin position="329"/>
        <end position="350"/>
    </location>
</feature>
<evidence type="ECO:0000256" key="1">
    <source>
        <dbReference type="SAM" id="Coils"/>
    </source>
</evidence>
<reference evidence="5" key="1">
    <citation type="journal article" date="2020" name="Nat. Commun.">
        <title>Large-scale genome sequencing of mycorrhizal fungi provides insights into the early evolution of symbiotic traits.</title>
        <authorList>
            <person name="Miyauchi S."/>
            <person name="Kiss E."/>
            <person name="Kuo A."/>
            <person name="Drula E."/>
            <person name="Kohler A."/>
            <person name="Sanchez-Garcia M."/>
            <person name="Morin E."/>
            <person name="Andreopoulos B."/>
            <person name="Barry K.W."/>
            <person name="Bonito G."/>
            <person name="Buee M."/>
            <person name="Carver A."/>
            <person name="Chen C."/>
            <person name="Cichocki N."/>
            <person name="Clum A."/>
            <person name="Culley D."/>
            <person name="Crous P.W."/>
            <person name="Fauchery L."/>
            <person name="Girlanda M."/>
            <person name="Hayes R.D."/>
            <person name="Keri Z."/>
            <person name="LaButti K."/>
            <person name="Lipzen A."/>
            <person name="Lombard V."/>
            <person name="Magnuson J."/>
            <person name="Maillard F."/>
            <person name="Murat C."/>
            <person name="Nolan M."/>
            <person name="Ohm R.A."/>
            <person name="Pangilinan J."/>
            <person name="Pereira M.F."/>
            <person name="Perotto S."/>
            <person name="Peter M."/>
            <person name="Pfister S."/>
            <person name="Riley R."/>
            <person name="Sitrit Y."/>
            <person name="Stielow J.B."/>
            <person name="Szollosi G."/>
            <person name="Zifcakova L."/>
            <person name="Stursova M."/>
            <person name="Spatafora J.W."/>
            <person name="Tedersoo L."/>
            <person name="Vaario L.M."/>
            <person name="Yamada A."/>
            <person name="Yan M."/>
            <person name="Wang P."/>
            <person name="Xu J."/>
            <person name="Bruns T."/>
            <person name="Baldrian P."/>
            <person name="Vilgalys R."/>
            <person name="Dunand C."/>
            <person name="Henrissat B."/>
            <person name="Grigoriev I.V."/>
            <person name="Hibbett D."/>
            <person name="Nagy L.G."/>
            <person name="Martin F.M."/>
        </authorList>
    </citation>
    <scope>NUCLEOTIDE SEQUENCE</scope>
    <source>
        <strain evidence="5">UH-Tt-Lm1</strain>
    </source>
</reference>
<proteinExistence type="predicted"/>
<feature type="compositionally biased region" description="Low complexity" evidence="2">
    <location>
        <begin position="351"/>
        <end position="360"/>
    </location>
</feature>
<dbReference type="PANTHER" id="PTHR31005">
    <property type="entry name" value="DUF4139 DOMAIN-CONTAINING PROTEIN"/>
    <property type="match status" value="1"/>
</dbReference>
<dbReference type="InterPro" id="IPR011935">
    <property type="entry name" value="CHP02231"/>
</dbReference>
<feature type="domain" description="DUF4139" evidence="3">
    <location>
        <begin position="212"/>
        <end position="654"/>
    </location>
</feature>
<feature type="compositionally biased region" description="Basic residues" evidence="2">
    <location>
        <begin position="361"/>
        <end position="385"/>
    </location>
</feature>
<evidence type="ECO:0000313" key="5">
    <source>
        <dbReference type="EMBL" id="KAF9784978.1"/>
    </source>
</evidence>
<evidence type="ECO:0000259" key="4">
    <source>
        <dbReference type="Pfam" id="PF13600"/>
    </source>
</evidence>
<evidence type="ECO:0000256" key="2">
    <source>
        <dbReference type="SAM" id="MobiDB-lite"/>
    </source>
</evidence>
<dbReference type="InterPro" id="IPR037291">
    <property type="entry name" value="DUF4139"/>
</dbReference>
<dbReference type="PANTHER" id="PTHR31005:SF8">
    <property type="entry name" value="DUF4139 DOMAIN-CONTAINING PROTEIN"/>
    <property type="match status" value="1"/>
</dbReference>
<keyword evidence="1" id="KW-0175">Coiled coil</keyword>